<name>A0A1V6MV67_9ACTN</name>
<keyword evidence="1" id="KW-0812">Transmembrane</keyword>
<reference evidence="3" key="1">
    <citation type="submission" date="2016-11" db="EMBL/GenBank/DDBJ databases">
        <authorList>
            <person name="Schniete J.K."/>
            <person name="Salih T."/>
            <person name="Algora Gallardo L."/>
            <person name="Martinez Fernandez S."/>
            <person name="Herron P.R."/>
        </authorList>
    </citation>
    <scope>NUCLEOTIDE SEQUENCE [LARGE SCALE GENOMIC DNA]</scope>
    <source>
        <strain evidence="3">DSM 41896</strain>
    </source>
</reference>
<dbReference type="EMBL" id="MPOH02000009">
    <property type="protein sequence ID" value="OQD56262.1"/>
    <property type="molecule type" value="Genomic_DNA"/>
</dbReference>
<keyword evidence="1" id="KW-1133">Transmembrane helix</keyword>
<evidence type="ECO:0000256" key="1">
    <source>
        <dbReference type="SAM" id="Phobius"/>
    </source>
</evidence>
<sequence length="94" mass="9748">MDLIRARCPPVAVAAALRGTGQDGDDDAPFSRVRRLARTAATASLGCLFGVLALRSGRPTGVTLCLITAAFVAGLISVYGASRRRRACISSSAR</sequence>
<reference evidence="2 3" key="2">
    <citation type="submission" date="2017-02" db="EMBL/GenBank/DDBJ databases">
        <title>Draft genome sequence of Streptomyces phaeoluteigriseus type strain DSM41896.</title>
        <authorList>
            <person name="Salih T.S."/>
            <person name="Algora Gallardo L."/>
            <person name="Melo Santos T."/>
            <person name="Filgueira Martinez S."/>
            <person name="Herron P.R."/>
        </authorList>
    </citation>
    <scope>NUCLEOTIDE SEQUENCE [LARGE SCALE GENOMIC DNA]</scope>
    <source>
        <strain evidence="2 3">DSM 41896</strain>
    </source>
</reference>
<protein>
    <submittedName>
        <fullName evidence="2">Uncharacterized protein</fullName>
    </submittedName>
</protein>
<dbReference type="Proteomes" id="UP000184286">
    <property type="component" value="Unassembled WGS sequence"/>
</dbReference>
<comment type="caution">
    <text evidence="2">The sequence shown here is derived from an EMBL/GenBank/DDBJ whole genome shotgun (WGS) entry which is preliminary data.</text>
</comment>
<keyword evidence="1" id="KW-0472">Membrane</keyword>
<organism evidence="2 3">
    <name type="scientific">Streptomyces phaeoluteigriseus</name>
    <dbReference type="NCBI Taxonomy" id="114686"/>
    <lineage>
        <taxon>Bacteria</taxon>
        <taxon>Bacillati</taxon>
        <taxon>Actinomycetota</taxon>
        <taxon>Actinomycetes</taxon>
        <taxon>Kitasatosporales</taxon>
        <taxon>Streptomycetaceae</taxon>
        <taxon>Streptomyces</taxon>
        <taxon>Streptomyces aurantiacus group</taxon>
    </lineage>
</organism>
<feature type="transmembrane region" description="Helical" evidence="1">
    <location>
        <begin position="36"/>
        <end position="54"/>
    </location>
</feature>
<proteinExistence type="predicted"/>
<accession>A0A1V6MV67</accession>
<dbReference type="AlphaFoldDB" id="A0A1V6MV67"/>
<gene>
    <name evidence="2" type="ORF">BM536_008170</name>
</gene>
<feature type="transmembrane region" description="Helical" evidence="1">
    <location>
        <begin position="60"/>
        <end position="81"/>
    </location>
</feature>
<evidence type="ECO:0000313" key="3">
    <source>
        <dbReference type="Proteomes" id="UP000184286"/>
    </source>
</evidence>
<evidence type="ECO:0000313" key="2">
    <source>
        <dbReference type="EMBL" id="OQD56262.1"/>
    </source>
</evidence>